<dbReference type="HOGENOM" id="CLU_1676637_0_0_9"/>
<dbReference type="InterPro" id="IPR041698">
    <property type="entry name" value="Methyltransf_25"/>
</dbReference>
<dbReference type="EMBL" id="AECV01000025">
    <property type="protein sequence ID" value="EFW29373.1"/>
    <property type="molecule type" value="Genomic_DNA"/>
</dbReference>
<evidence type="ECO:0000313" key="3">
    <source>
        <dbReference type="Proteomes" id="UP000004633"/>
    </source>
</evidence>
<dbReference type="Pfam" id="PF13649">
    <property type="entry name" value="Methyltransf_25"/>
    <property type="match status" value="1"/>
</dbReference>
<reference evidence="2 3" key="1">
    <citation type="submission" date="2010-08" db="EMBL/GenBank/DDBJ databases">
        <authorList>
            <person name="Weinstock G."/>
            <person name="Sodergren E."/>
            <person name="Clifton S."/>
            <person name="Fulton L."/>
            <person name="Fulton B."/>
            <person name="Courtney L."/>
            <person name="Fronick C."/>
            <person name="Harrison M."/>
            <person name="Strong C."/>
            <person name="Farmer C."/>
            <person name="Delahaunty K."/>
            <person name="Markovic C."/>
            <person name="Hall O."/>
            <person name="Minx P."/>
            <person name="Tomlinson C."/>
            <person name="Mitreva M."/>
            <person name="Hou S."/>
            <person name="Chen J."/>
            <person name="Wollam A."/>
            <person name="Pepin K.H."/>
            <person name="Johnson M."/>
            <person name="Bhonagiri V."/>
            <person name="Zhang X."/>
            <person name="Suruliraj S."/>
            <person name="Warren W."/>
            <person name="Chinwalla A."/>
            <person name="Mardis E.R."/>
            <person name="Wilson R.K."/>
        </authorList>
    </citation>
    <scope>NUCLEOTIDE SEQUENCE [LARGE SCALE GENOMIC DNA]</scope>
    <source>
        <strain evidence="2 3">F0399</strain>
    </source>
</reference>
<dbReference type="SUPFAM" id="SSF53335">
    <property type="entry name" value="S-adenosyl-L-methionine-dependent methyltransferases"/>
    <property type="match status" value="1"/>
</dbReference>
<sequence length="157" mass="18045">MNYDLTEETMDTKDRWNEVKHQLEGAVLTLSPKTSTMIRKMEHGLLFTLARYKFALKMMANRQNLKVLELGCNDGLGTLMIWQDCHCEQVIGVDFDEDAIRWANDNLKQDGLSFVQGDFMGIDVFPRGGGTVLFPWMSLNTSLWNRRICTFRPFAAT</sequence>
<dbReference type="AlphaFoldDB" id="E7N398"/>
<dbReference type="InterPro" id="IPR029063">
    <property type="entry name" value="SAM-dependent_MTases_sf"/>
</dbReference>
<organism evidence="2 3">
    <name type="scientific">Selenomonas artemidis F0399</name>
    <dbReference type="NCBI Taxonomy" id="749551"/>
    <lineage>
        <taxon>Bacteria</taxon>
        <taxon>Bacillati</taxon>
        <taxon>Bacillota</taxon>
        <taxon>Negativicutes</taxon>
        <taxon>Selenomonadales</taxon>
        <taxon>Selenomonadaceae</taxon>
        <taxon>Selenomonas</taxon>
    </lineage>
</organism>
<proteinExistence type="predicted"/>
<name>E7N398_9FIRM</name>
<dbReference type="Proteomes" id="UP000004633">
    <property type="component" value="Unassembled WGS sequence"/>
</dbReference>
<evidence type="ECO:0000259" key="1">
    <source>
        <dbReference type="Pfam" id="PF13649"/>
    </source>
</evidence>
<gene>
    <name evidence="2" type="ORF">HMPREF9555_01473</name>
</gene>
<dbReference type="Gene3D" id="3.40.50.150">
    <property type="entry name" value="Vaccinia Virus protein VP39"/>
    <property type="match status" value="1"/>
</dbReference>
<dbReference type="STRING" id="749551.HMPREF9555_01473"/>
<feature type="domain" description="Methyltransferase" evidence="1">
    <location>
        <begin position="67"/>
        <end position="123"/>
    </location>
</feature>
<comment type="caution">
    <text evidence="2">The sequence shown here is derived from an EMBL/GenBank/DDBJ whole genome shotgun (WGS) entry which is preliminary data.</text>
</comment>
<evidence type="ECO:0000313" key="2">
    <source>
        <dbReference type="EMBL" id="EFW29373.1"/>
    </source>
</evidence>
<keyword evidence="3" id="KW-1185">Reference proteome</keyword>
<dbReference type="CDD" id="cd02440">
    <property type="entry name" value="AdoMet_MTases"/>
    <property type="match status" value="1"/>
</dbReference>
<protein>
    <recommendedName>
        <fullName evidence="1">Methyltransferase domain-containing protein</fullName>
    </recommendedName>
</protein>
<accession>E7N398</accession>